<accession>A0A8S4EKL7</accession>
<evidence type="ECO:0000259" key="7">
    <source>
        <dbReference type="Pfam" id="PF01490"/>
    </source>
</evidence>
<feature type="transmembrane region" description="Helical" evidence="6">
    <location>
        <begin position="300"/>
        <end position="323"/>
    </location>
</feature>
<keyword evidence="9" id="KW-1185">Reference proteome</keyword>
<dbReference type="Pfam" id="PF01490">
    <property type="entry name" value="Aa_trans"/>
    <property type="match status" value="1"/>
</dbReference>
<feature type="transmembrane region" description="Helical" evidence="6">
    <location>
        <begin position="199"/>
        <end position="217"/>
    </location>
</feature>
<gene>
    <name evidence="8" type="ORF">PLXY2_LOCUS6035</name>
</gene>
<feature type="transmembrane region" description="Helical" evidence="6">
    <location>
        <begin position="268"/>
        <end position="288"/>
    </location>
</feature>
<evidence type="ECO:0000256" key="4">
    <source>
        <dbReference type="ARBA" id="ARBA00023136"/>
    </source>
</evidence>
<evidence type="ECO:0000256" key="2">
    <source>
        <dbReference type="ARBA" id="ARBA00022692"/>
    </source>
</evidence>
<feature type="transmembrane region" description="Helical" evidence="6">
    <location>
        <begin position="93"/>
        <end position="117"/>
    </location>
</feature>
<dbReference type="AlphaFoldDB" id="A0A8S4EKL7"/>
<evidence type="ECO:0000256" key="5">
    <source>
        <dbReference type="SAM" id="MobiDB-lite"/>
    </source>
</evidence>
<proteinExistence type="predicted"/>
<keyword evidence="4 6" id="KW-0472">Membrane</keyword>
<keyword evidence="2 6" id="KW-0812">Transmembrane</keyword>
<evidence type="ECO:0000313" key="9">
    <source>
        <dbReference type="Proteomes" id="UP000653454"/>
    </source>
</evidence>
<evidence type="ECO:0000256" key="1">
    <source>
        <dbReference type="ARBA" id="ARBA00004141"/>
    </source>
</evidence>
<keyword evidence="3 6" id="KW-1133">Transmembrane helix</keyword>
<dbReference type="Gene3D" id="1.20.1740.10">
    <property type="entry name" value="Amino acid/polyamine transporter I"/>
    <property type="match status" value="1"/>
</dbReference>
<dbReference type="GO" id="GO:0015179">
    <property type="term" value="F:L-amino acid transmembrane transporter activity"/>
    <property type="evidence" value="ECO:0007669"/>
    <property type="project" value="TreeGrafter"/>
</dbReference>
<dbReference type="PANTHER" id="PTHR22950:SF349">
    <property type="entry name" value="AMINO ACID TRANSPORTER TRANSMEMBRANE DOMAIN-CONTAINING PROTEIN"/>
    <property type="match status" value="1"/>
</dbReference>
<dbReference type="GO" id="GO:0005774">
    <property type="term" value="C:vacuolar membrane"/>
    <property type="evidence" value="ECO:0007669"/>
    <property type="project" value="TreeGrafter"/>
</dbReference>
<feature type="domain" description="Amino acid transporter transmembrane" evidence="7">
    <location>
        <begin position="64"/>
        <end position="339"/>
    </location>
</feature>
<dbReference type="PANTHER" id="PTHR22950">
    <property type="entry name" value="AMINO ACID TRANSPORTER"/>
    <property type="match status" value="1"/>
</dbReference>
<feature type="transmembrane region" description="Helical" evidence="6">
    <location>
        <begin position="229"/>
        <end position="248"/>
    </location>
</feature>
<name>A0A8S4EKL7_PLUXY</name>
<protein>
    <submittedName>
        <fullName evidence="8">(diamondback moth) hypothetical protein</fullName>
    </submittedName>
</protein>
<evidence type="ECO:0000256" key="3">
    <source>
        <dbReference type="ARBA" id="ARBA00022989"/>
    </source>
</evidence>
<feature type="transmembrane region" description="Helical" evidence="6">
    <location>
        <begin position="159"/>
        <end position="179"/>
    </location>
</feature>
<evidence type="ECO:0000313" key="8">
    <source>
        <dbReference type="EMBL" id="CAG9116371.1"/>
    </source>
</evidence>
<dbReference type="EMBL" id="CAJHNJ030000018">
    <property type="protein sequence ID" value="CAG9116371.1"/>
    <property type="molecule type" value="Genomic_DNA"/>
</dbReference>
<dbReference type="InterPro" id="IPR013057">
    <property type="entry name" value="AA_transpt_TM"/>
</dbReference>
<feature type="region of interest" description="Disordered" evidence="5">
    <location>
        <begin position="1"/>
        <end position="37"/>
    </location>
</feature>
<dbReference type="Proteomes" id="UP000653454">
    <property type="component" value="Unassembled WGS sequence"/>
</dbReference>
<comment type="caution">
    <text evidence="8">The sequence shown here is derived from an EMBL/GenBank/DDBJ whole genome shotgun (WGS) entry which is preliminary data.</text>
</comment>
<evidence type="ECO:0000256" key="6">
    <source>
        <dbReference type="SAM" id="Phobius"/>
    </source>
</evidence>
<sequence length="339" mass="37275">MRNVKDNFSESAKVDAPSKETPTHRSKPKHVPEPPRRVGKFEIKATGDEARNYDFAAARPPAKNTNFIESAAHMAKGCLGAGLVAIHQNYARAGLWTALILNVVLGILLTYCIHILVQSAQKLYGRVQEPKLSYPDVAEAAAATSPFLKVRKFDKVARHAVDSVIMIDLFGSCVAYLVVIARSLKQLIENTDAKDQSYIRLYILALLIVCIPITWILEFKYLAPFSIVANLFLCVVVIATVVYGSMAASTSPLNTTAFPPIKSWQGVFTYMGGCVFAMEGVGVSMPIENYMANPKRFPQVLVAAMTVVISMVMAVGFFGYWGYGDDSMAPVTMNFSRNW</sequence>
<reference evidence="8" key="1">
    <citation type="submission" date="2020-11" db="EMBL/GenBank/DDBJ databases">
        <authorList>
            <person name="Whiteford S."/>
        </authorList>
    </citation>
    <scope>NUCLEOTIDE SEQUENCE</scope>
</reference>
<organism evidence="8 9">
    <name type="scientific">Plutella xylostella</name>
    <name type="common">Diamondback moth</name>
    <name type="synonym">Plutella maculipennis</name>
    <dbReference type="NCBI Taxonomy" id="51655"/>
    <lineage>
        <taxon>Eukaryota</taxon>
        <taxon>Metazoa</taxon>
        <taxon>Ecdysozoa</taxon>
        <taxon>Arthropoda</taxon>
        <taxon>Hexapoda</taxon>
        <taxon>Insecta</taxon>
        <taxon>Pterygota</taxon>
        <taxon>Neoptera</taxon>
        <taxon>Endopterygota</taxon>
        <taxon>Lepidoptera</taxon>
        <taxon>Glossata</taxon>
        <taxon>Ditrysia</taxon>
        <taxon>Yponomeutoidea</taxon>
        <taxon>Plutellidae</taxon>
        <taxon>Plutella</taxon>
    </lineage>
</organism>
<feature type="compositionally biased region" description="Basic and acidic residues" evidence="5">
    <location>
        <begin position="1"/>
        <end position="23"/>
    </location>
</feature>
<comment type="subcellular location">
    <subcellularLocation>
        <location evidence="1">Membrane</location>
        <topology evidence="1">Multi-pass membrane protein</topology>
    </subcellularLocation>
</comment>